<name>A0A0V1BCD6_TRISP</name>
<reference evidence="1 2" key="1">
    <citation type="submission" date="2015-01" db="EMBL/GenBank/DDBJ databases">
        <title>Evolution of Trichinella species and genotypes.</title>
        <authorList>
            <person name="Korhonen P.K."/>
            <person name="Edoardo P."/>
            <person name="Giuseppe L.R."/>
            <person name="Gasser R.B."/>
        </authorList>
    </citation>
    <scope>NUCLEOTIDE SEQUENCE [LARGE SCALE GENOMIC DNA]</scope>
    <source>
        <strain evidence="1">ISS3</strain>
    </source>
</reference>
<dbReference type="Proteomes" id="UP000054776">
    <property type="component" value="Unassembled WGS sequence"/>
</dbReference>
<dbReference type="AlphaFoldDB" id="A0A0V1BCD6"/>
<sequence length="86" mass="10014">MRSIVRCVNDHFIVYFTEIESSLPTFVNILANNPTETLERHQTLLQMSCKTRSGWLEKKRRRGCAEEQLLLTGIEFSSFLLLLLLL</sequence>
<dbReference type="EMBL" id="JYDH01000065">
    <property type="protein sequence ID" value="KRY34567.1"/>
    <property type="molecule type" value="Genomic_DNA"/>
</dbReference>
<gene>
    <name evidence="1" type="ORF">T01_14949</name>
</gene>
<accession>A0A0V1BCD6</accession>
<proteinExistence type="predicted"/>
<protein>
    <submittedName>
        <fullName evidence="1">Uncharacterized protein</fullName>
    </submittedName>
</protein>
<dbReference type="OrthoDB" id="10460973at2759"/>
<evidence type="ECO:0000313" key="2">
    <source>
        <dbReference type="Proteomes" id="UP000054776"/>
    </source>
</evidence>
<evidence type="ECO:0000313" key="1">
    <source>
        <dbReference type="EMBL" id="KRY34567.1"/>
    </source>
</evidence>
<dbReference type="InParanoid" id="A0A0V1BCD6"/>
<comment type="caution">
    <text evidence="1">The sequence shown here is derived from an EMBL/GenBank/DDBJ whole genome shotgun (WGS) entry which is preliminary data.</text>
</comment>
<keyword evidence="2" id="KW-1185">Reference proteome</keyword>
<organism evidence="1 2">
    <name type="scientific">Trichinella spiralis</name>
    <name type="common">Trichina worm</name>
    <dbReference type="NCBI Taxonomy" id="6334"/>
    <lineage>
        <taxon>Eukaryota</taxon>
        <taxon>Metazoa</taxon>
        <taxon>Ecdysozoa</taxon>
        <taxon>Nematoda</taxon>
        <taxon>Enoplea</taxon>
        <taxon>Dorylaimia</taxon>
        <taxon>Trichinellida</taxon>
        <taxon>Trichinellidae</taxon>
        <taxon>Trichinella</taxon>
    </lineage>
</organism>